<protein>
    <submittedName>
        <fullName evidence="1">Tail sheath protein</fullName>
    </submittedName>
</protein>
<sequence length="353" mass="37868">MNIFGREVGGGGKPKKPLQLVQRGTDTRIPLELVAQPSGEVLDLSRFERLSVKIFNDAGADATPPTDIQDNHLIVEVTADISQALGTGVYSVEVTGRVADTAFADGYHDYTIQTALCRVTSDGSDATPTKVTANVIESLRGLSAYEIAVKHGYTGTEDEWAKSLIGKDGADAYEVAKKAGYAGSREEWLKTLIGATGLSAYELAKSEGYEGSLTEWLASLKGADGDSAYKVAVRNGYVGDEQAWLASLRGEYGKDAYEVAKAGGYQGSREAWLESLKGETGKSAYELAKEAQNFTGTLTDYLASLKGVNGKSAYQSYLDTTTDDPKLTEKEWSDTIGSFANLIHTITYGTEQQ</sequence>
<accession>A0A8S5Q9Z2</accession>
<evidence type="ECO:0000313" key="1">
    <source>
        <dbReference type="EMBL" id="DAE15581.1"/>
    </source>
</evidence>
<reference evidence="1" key="1">
    <citation type="journal article" date="2021" name="Proc. Natl. Acad. Sci. U.S.A.">
        <title>A Catalog of Tens of Thousands of Viruses from Human Metagenomes Reveals Hidden Associations with Chronic Diseases.</title>
        <authorList>
            <person name="Tisza M.J."/>
            <person name="Buck C.B."/>
        </authorList>
    </citation>
    <scope>NUCLEOTIDE SEQUENCE</scope>
    <source>
        <strain evidence="1">Ctoic9</strain>
    </source>
</reference>
<dbReference type="EMBL" id="BK015608">
    <property type="protein sequence ID" value="DAE15581.1"/>
    <property type="molecule type" value="Genomic_DNA"/>
</dbReference>
<organism evidence="1">
    <name type="scientific">Siphoviridae sp. ctoic9</name>
    <dbReference type="NCBI Taxonomy" id="2825671"/>
    <lineage>
        <taxon>Viruses</taxon>
        <taxon>Duplodnaviria</taxon>
        <taxon>Heunggongvirae</taxon>
        <taxon>Uroviricota</taxon>
        <taxon>Caudoviricetes</taxon>
    </lineage>
</organism>
<name>A0A8S5Q9Z2_9CAUD</name>
<proteinExistence type="predicted"/>